<organism evidence="4 5">
    <name type="scientific">Methylobacterium durans</name>
    <dbReference type="NCBI Taxonomy" id="2202825"/>
    <lineage>
        <taxon>Bacteria</taxon>
        <taxon>Pseudomonadati</taxon>
        <taxon>Pseudomonadota</taxon>
        <taxon>Alphaproteobacteria</taxon>
        <taxon>Hyphomicrobiales</taxon>
        <taxon>Methylobacteriaceae</taxon>
        <taxon>Methylobacterium</taxon>
    </lineage>
</organism>
<dbReference type="AlphaFoldDB" id="A0A2U8W637"/>
<dbReference type="Pfam" id="PF13751">
    <property type="entry name" value="DDE_Tnp_1_6"/>
    <property type="match status" value="1"/>
</dbReference>
<evidence type="ECO:0000259" key="3">
    <source>
        <dbReference type="Pfam" id="PF13751"/>
    </source>
</evidence>
<feature type="region of interest" description="Disordered" evidence="1">
    <location>
        <begin position="262"/>
        <end position="285"/>
    </location>
</feature>
<sequence length="553" mass="60894">MSLRPQPPLPPVPEDTAHVAQTAFRRGNPYLLLRARLGTIFADAAFADLYPIRGQPAYAPWRLALVTLLQFREGLSDRQAAEAVRARIDWKYLLALDLADPGFDPSVLCEFRGRLLEHEAAGRLLARILEAARDQGVLKARGRQRTDSTHVLAAVRDLNRIELLAETLRAALNAVAALVPDWLRDVAPPDWHDRYDHRIEDARLPETGPKREAYVLQVGADGYRLLDALDGAGARPLAVALPSVAVLRRVWARHFARAGDGSPPAGAGIRLRPVQGRGPGDRVESPYDVEARFRAKSGTDWTGYMVHLTETCDPDLPRLVVHTDTTPANVHEAMRTGEIHAALAGLDLIPSEHLVDAAYVSAEHLVAAHERHGIALIGPARSNQSWQTREEGAFHVTDFAVDWERHRVRCPEGHASTSWGAYRDKASGRAFIRAGFSPAACRACSAKPRCTRAGSRRLSLHPRAEHEALAAARMRQESEEGRQLYGQRQGIEATISQGVRSFGLRRARYRGLAKTTLQSVATAAALNLDRLAAWFSLRPLAPTRTSRFKALAA</sequence>
<feature type="domain" description="Transposase InsH N-terminal" evidence="2">
    <location>
        <begin position="27"/>
        <end position="114"/>
    </location>
</feature>
<evidence type="ECO:0000313" key="5">
    <source>
        <dbReference type="Proteomes" id="UP000245926"/>
    </source>
</evidence>
<dbReference type="KEGG" id="mets:DK389_09745"/>
<dbReference type="PANTHER" id="PTHR35604:SF2">
    <property type="entry name" value="TRANSPOSASE INSH FOR INSERTION SEQUENCE ELEMENT IS5A-RELATED"/>
    <property type="match status" value="1"/>
</dbReference>
<dbReference type="Pfam" id="PF05598">
    <property type="entry name" value="DUF772"/>
    <property type="match status" value="1"/>
</dbReference>
<dbReference type="RefSeq" id="WP_109889179.1">
    <property type="nucleotide sequence ID" value="NZ_CP029550.1"/>
</dbReference>
<evidence type="ECO:0000259" key="2">
    <source>
        <dbReference type="Pfam" id="PF05598"/>
    </source>
</evidence>
<gene>
    <name evidence="4" type="ORF">DK389_09745</name>
</gene>
<reference evidence="5" key="1">
    <citation type="submission" date="2018-05" db="EMBL/GenBank/DDBJ databases">
        <title>Complete Genome Sequence of Methylobacterium sp. 17SD2-17.</title>
        <authorList>
            <person name="Srinivasan S."/>
        </authorList>
    </citation>
    <scope>NUCLEOTIDE SEQUENCE [LARGE SCALE GENOMIC DNA]</scope>
    <source>
        <strain evidence="5">17SD2-17</strain>
    </source>
</reference>
<dbReference type="OrthoDB" id="3313640at2"/>
<dbReference type="InterPro" id="IPR047629">
    <property type="entry name" value="IS1182_transpos"/>
</dbReference>
<evidence type="ECO:0000313" key="4">
    <source>
        <dbReference type="EMBL" id="AWN40756.1"/>
    </source>
</evidence>
<name>A0A2U8W637_9HYPH</name>
<dbReference type="NCBIfam" id="NF033551">
    <property type="entry name" value="transpos_IS1182"/>
    <property type="match status" value="1"/>
</dbReference>
<dbReference type="EMBL" id="CP029550">
    <property type="protein sequence ID" value="AWN40756.1"/>
    <property type="molecule type" value="Genomic_DNA"/>
</dbReference>
<proteinExistence type="predicted"/>
<dbReference type="Proteomes" id="UP000245926">
    <property type="component" value="Chromosome"/>
</dbReference>
<dbReference type="InterPro" id="IPR008490">
    <property type="entry name" value="Transposase_InsH_N"/>
</dbReference>
<feature type="domain" description="Transposase DDE" evidence="3">
    <location>
        <begin position="410"/>
        <end position="532"/>
    </location>
</feature>
<accession>A0A2U8W637</accession>
<dbReference type="InterPro" id="IPR025668">
    <property type="entry name" value="Tnp_DDE_dom"/>
</dbReference>
<dbReference type="PANTHER" id="PTHR35604">
    <property type="entry name" value="TRANSPOSASE INSH FOR INSERTION SEQUENCE ELEMENT IS5A-RELATED"/>
    <property type="match status" value="1"/>
</dbReference>
<keyword evidence="5" id="KW-1185">Reference proteome</keyword>
<protein>
    <submittedName>
        <fullName evidence="4">IS1182 family transposase</fullName>
    </submittedName>
</protein>
<evidence type="ECO:0000256" key="1">
    <source>
        <dbReference type="SAM" id="MobiDB-lite"/>
    </source>
</evidence>